<dbReference type="Pfam" id="PF16010">
    <property type="entry name" value="CDH-cyt"/>
    <property type="match status" value="1"/>
</dbReference>
<dbReference type="CDD" id="cd09630">
    <property type="entry name" value="CDH_like_cytochrome"/>
    <property type="match status" value="1"/>
</dbReference>
<dbReference type="SMART" id="SM00664">
    <property type="entry name" value="DoH"/>
    <property type="match status" value="1"/>
</dbReference>
<accession>A0AAE0HT45</accession>
<dbReference type="PANTHER" id="PTHR47797">
    <property type="entry name" value="DEHYDROGENASE, PUTATIVE (AFU_ORTHOLOGUE AFUA_8G05805)-RELATED"/>
    <property type="match status" value="1"/>
</dbReference>
<dbReference type="AlphaFoldDB" id="A0AAE0HT45"/>
<reference evidence="3" key="2">
    <citation type="submission" date="2023-06" db="EMBL/GenBank/DDBJ databases">
        <authorList>
            <consortium name="Lawrence Berkeley National Laboratory"/>
            <person name="Haridas S."/>
            <person name="Hensen N."/>
            <person name="Bonometti L."/>
            <person name="Westerberg I."/>
            <person name="Brannstrom I.O."/>
            <person name="Guillou S."/>
            <person name="Cros-Aarteil S."/>
            <person name="Calhoun S."/>
            <person name="Kuo A."/>
            <person name="Mondo S."/>
            <person name="Pangilinan J."/>
            <person name="Riley R."/>
            <person name="Labutti K."/>
            <person name="Andreopoulos B."/>
            <person name="Lipzen A."/>
            <person name="Chen C."/>
            <person name="Yanf M."/>
            <person name="Daum C."/>
            <person name="Ng V."/>
            <person name="Clum A."/>
            <person name="Steindorff A."/>
            <person name="Ohm R."/>
            <person name="Martin F."/>
            <person name="Silar P."/>
            <person name="Natvig D."/>
            <person name="Lalanne C."/>
            <person name="Gautier V."/>
            <person name="Ament-Velasquez S.L."/>
            <person name="Kruys A."/>
            <person name="Hutchinson M.I."/>
            <person name="Powell A.J."/>
            <person name="Barry K."/>
            <person name="Miller A.N."/>
            <person name="Grigoriev I.V."/>
            <person name="Debuchy R."/>
            <person name="Gladieux P."/>
            <person name="Thoren M.H."/>
            <person name="Johannesson H."/>
        </authorList>
    </citation>
    <scope>NUCLEOTIDE SEQUENCE</scope>
    <source>
        <strain evidence="3">CBS 118394</strain>
    </source>
</reference>
<evidence type="ECO:0000259" key="2">
    <source>
        <dbReference type="SMART" id="SM00664"/>
    </source>
</evidence>
<sequence length="227" mass="25074">MKPRYSSWLWLVSSKFLLAAAVASLQYCHDDDSVEFCVAMTTAHNATTHDADIYVTLGIESQPGLGWIAVGTGDSMAGSLMFFFLSDNEERFALSARTTTGHIPPHRISSDAAGPTTNLLSARVYNHSWQEVGFACYGCGNWPTLDITSSNQPWIFARNTKQRVTDALSLEVSIEKHETYGVLYADMQASHGLGQVTAPPTLYRLAAALTVCYSERRSWSCIHLEHF</sequence>
<dbReference type="EMBL" id="JAUEDM010000009">
    <property type="protein sequence ID" value="KAK3312428.1"/>
    <property type="molecule type" value="Genomic_DNA"/>
</dbReference>
<dbReference type="SUPFAM" id="SSF49344">
    <property type="entry name" value="CBD9-like"/>
    <property type="match status" value="1"/>
</dbReference>
<comment type="caution">
    <text evidence="3">The sequence shown here is derived from an EMBL/GenBank/DDBJ whole genome shotgun (WGS) entry which is preliminary data.</text>
</comment>
<protein>
    <recommendedName>
        <fullName evidence="2">DOMON domain-containing protein</fullName>
    </recommendedName>
</protein>
<feature type="signal peptide" evidence="1">
    <location>
        <begin position="1"/>
        <end position="23"/>
    </location>
</feature>
<gene>
    <name evidence="3" type="ORF">B0H66DRAFT_608698</name>
</gene>
<organism evidence="3 4">
    <name type="scientific">Apodospora peruviana</name>
    <dbReference type="NCBI Taxonomy" id="516989"/>
    <lineage>
        <taxon>Eukaryota</taxon>
        <taxon>Fungi</taxon>
        <taxon>Dikarya</taxon>
        <taxon>Ascomycota</taxon>
        <taxon>Pezizomycotina</taxon>
        <taxon>Sordariomycetes</taxon>
        <taxon>Sordariomycetidae</taxon>
        <taxon>Sordariales</taxon>
        <taxon>Lasiosphaeriaceae</taxon>
        <taxon>Apodospora</taxon>
    </lineage>
</organism>
<reference evidence="3" key="1">
    <citation type="journal article" date="2023" name="Mol. Phylogenet. Evol.">
        <title>Genome-scale phylogeny and comparative genomics of the fungal order Sordariales.</title>
        <authorList>
            <person name="Hensen N."/>
            <person name="Bonometti L."/>
            <person name="Westerberg I."/>
            <person name="Brannstrom I.O."/>
            <person name="Guillou S."/>
            <person name="Cros-Aarteil S."/>
            <person name="Calhoun S."/>
            <person name="Haridas S."/>
            <person name="Kuo A."/>
            <person name="Mondo S."/>
            <person name="Pangilinan J."/>
            <person name="Riley R."/>
            <person name="LaButti K."/>
            <person name="Andreopoulos B."/>
            <person name="Lipzen A."/>
            <person name="Chen C."/>
            <person name="Yan M."/>
            <person name="Daum C."/>
            <person name="Ng V."/>
            <person name="Clum A."/>
            <person name="Steindorff A."/>
            <person name="Ohm R.A."/>
            <person name="Martin F."/>
            <person name="Silar P."/>
            <person name="Natvig D.O."/>
            <person name="Lalanne C."/>
            <person name="Gautier V."/>
            <person name="Ament-Velasquez S.L."/>
            <person name="Kruys A."/>
            <person name="Hutchinson M.I."/>
            <person name="Powell A.J."/>
            <person name="Barry K."/>
            <person name="Miller A.N."/>
            <person name="Grigoriev I.V."/>
            <person name="Debuchy R."/>
            <person name="Gladieux P."/>
            <person name="Hiltunen Thoren M."/>
            <person name="Johannesson H."/>
        </authorList>
    </citation>
    <scope>NUCLEOTIDE SEQUENCE</scope>
    <source>
        <strain evidence="3">CBS 118394</strain>
    </source>
</reference>
<evidence type="ECO:0000313" key="4">
    <source>
        <dbReference type="Proteomes" id="UP001283341"/>
    </source>
</evidence>
<proteinExistence type="predicted"/>
<dbReference type="Proteomes" id="UP001283341">
    <property type="component" value="Unassembled WGS sequence"/>
</dbReference>
<dbReference type="InterPro" id="IPR005018">
    <property type="entry name" value="DOMON_domain"/>
</dbReference>
<feature type="chain" id="PRO_5042051662" description="DOMON domain-containing protein" evidence="1">
    <location>
        <begin position="24"/>
        <end position="227"/>
    </location>
</feature>
<dbReference type="Gene3D" id="2.60.40.1210">
    <property type="entry name" value="Cellobiose dehydrogenase, cytochrome domain"/>
    <property type="match status" value="1"/>
</dbReference>
<dbReference type="PANTHER" id="PTHR47797:SF3">
    <property type="entry name" value="CYTOCHROME B561 DOMAIN-CONTAINING PROTEIN"/>
    <property type="match status" value="1"/>
</dbReference>
<dbReference type="InterPro" id="IPR015920">
    <property type="entry name" value="Cellobiose_DH-like_cyt"/>
</dbReference>
<keyword evidence="4" id="KW-1185">Reference proteome</keyword>
<evidence type="ECO:0000256" key="1">
    <source>
        <dbReference type="SAM" id="SignalP"/>
    </source>
</evidence>
<name>A0AAE0HT45_9PEZI</name>
<feature type="domain" description="DOMON" evidence="2">
    <location>
        <begin position="67"/>
        <end position="159"/>
    </location>
</feature>
<keyword evidence="1" id="KW-0732">Signal</keyword>
<evidence type="ECO:0000313" key="3">
    <source>
        <dbReference type="EMBL" id="KAK3312428.1"/>
    </source>
</evidence>